<keyword evidence="3" id="KW-1185">Reference proteome</keyword>
<keyword evidence="1" id="KW-0472">Membrane</keyword>
<gene>
    <name evidence="2" type="ORF">BDV38DRAFT_263598</name>
</gene>
<reference evidence="2 3" key="1">
    <citation type="submission" date="2019-04" db="EMBL/GenBank/DDBJ databases">
        <title>Friends and foes A comparative genomics study of 23 Aspergillus species from section Flavi.</title>
        <authorList>
            <consortium name="DOE Joint Genome Institute"/>
            <person name="Kjaerbolling I."/>
            <person name="Vesth T."/>
            <person name="Frisvad J.C."/>
            <person name="Nybo J.L."/>
            <person name="Theobald S."/>
            <person name="Kildgaard S."/>
            <person name="Isbrandt T."/>
            <person name="Kuo A."/>
            <person name="Sato A."/>
            <person name="Lyhne E.K."/>
            <person name="Kogle M.E."/>
            <person name="Wiebenga A."/>
            <person name="Kun R.S."/>
            <person name="Lubbers R.J."/>
            <person name="Makela M.R."/>
            <person name="Barry K."/>
            <person name="Chovatia M."/>
            <person name="Clum A."/>
            <person name="Daum C."/>
            <person name="Haridas S."/>
            <person name="He G."/>
            <person name="LaButti K."/>
            <person name="Lipzen A."/>
            <person name="Mondo S."/>
            <person name="Riley R."/>
            <person name="Salamov A."/>
            <person name="Simmons B.A."/>
            <person name="Magnuson J.K."/>
            <person name="Henrissat B."/>
            <person name="Mortensen U.H."/>
            <person name="Larsen T.O."/>
            <person name="Devries R.P."/>
            <person name="Grigoriev I.V."/>
            <person name="Machida M."/>
            <person name="Baker S.E."/>
            <person name="Andersen M.R."/>
        </authorList>
    </citation>
    <scope>NUCLEOTIDE SEQUENCE [LARGE SCALE GENOMIC DNA]</scope>
    <source>
        <strain evidence="2 3">CBS 117625</strain>
    </source>
</reference>
<dbReference type="EMBL" id="ML743650">
    <property type="protein sequence ID" value="KAE8131763.1"/>
    <property type="molecule type" value="Genomic_DNA"/>
</dbReference>
<protein>
    <submittedName>
        <fullName evidence="2">Uncharacterized protein</fullName>
    </submittedName>
</protein>
<evidence type="ECO:0000313" key="2">
    <source>
        <dbReference type="EMBL" id="KAE8131763.1"/>
    </source>
</evidence>
<proteinExistence type="predicted"/>
<name>A0A5N6SEC8_ASPPS</name>
<evidence type="ECO:0000313" key="3">
    <source>
        <dbReference type="Proteomes" id="UP000325672"/>
    </source>
</evidence>
<sequence length="63" mass="7106">MLEEDMAFEWILLSCIGGLLCPLSPSLLLPLSLDLYVLVLALFFSGTVNFLSLWYILVHPSNY</sequence>
<feature type="transmembrane region" description="Helical" evidence="1">
    <location>
        <begin position="7"/>
        <end position="29"/>
    </location>
</feature>
<dbReference type="RefSeq" id="XP_031907826.1">
    <property type="nucleotide sequence ID" value="XM_032056198.1"/>
</dbReference>
<feature type="transmembrane region" description="Helical" evidence="1">
    <location>
        <begin position="35"/>
        <end position="57"/>
    </location>
</feature>
<keyword evidence="1" id="KW-1133">Transmembrane helix</keyword>
<dbReference type="GeneID" id="43640408"/>
<accession>A0A5N6SEC8</accession>
<keyword evidence="1" id="KW-0812">Transmembrane</keyword>
<organism evidence="2 3">
    <name type="scientific">Aspergillus pseudotamarii</name>
    <dbReference type="NCBI Taxonomy" id="132259"/>
    <lineage>
        <taxon>Eukaryota</taxon>
        <taxon>Fungi</taxon>
        <taxon>Dikarya</taxon>
        <taxon>Ascomycota</taxon>
        <taxon>Pezizomycotina</taxon>
        <taxon>Eurotiomycetes</taxon>
        <taxon>Eurotiomycetidae</taxon>
        <taxon>Eurotiales</taxon>
        <taxon>Aspergillaceae</taxon>
        <taxon>Aspergillus</taxon>
        <taxon>Aspergillus subgen. Circumdati</taxon>
    </lineage>
</organism>
<dbReference type="AlphaFoldDB" id="A0A5N6SEC8"/>
<dbReference type="Proteomes" id="UP000325672">
    <property type="component" value="Unassembled WGS sequence"/>
</dbReference>
<evidence type="ECO:0000256" key="1">
    <source>
        <dbReference type="SAM" id="Phobius"/>
    </source>
</evidence>